<dbReference type="PANTHER" id="PTHR46796:SF13">
    <property type="entry name" value="HTH-TYPE TRANSCRIPTIONAL ACTIVATOR RHAS"/>
    <property type="match status" value="1"/>
</dbReference>
<evidence type="ECO:0000259" key="4">
    <source>
        <dbReference type="PROSITE" id="PS01124"/>
    </source>
</evidence>
<dbReference type="InterPro" id="IPR018060">
    <property type="entry name" value="HTH_AraC"/>
</dbReference>
<gene>
    <name evidence="5" type="ORF">CGL56_09385</name>
</gene>
<organism evidence="5 6">
    <name type="scientific">Neolewinella marina</name>
    <dbReference type="NCBI Taxonomy" id="438751"/>
    <lineage>
        <taxon>Bacteria</taxon>
        <taxon>Pseudomonadati</taxon>
        <taxon>Bacteroidota</taxon>
        <taxon>Saprospiria</taxon>
        <taxon>Saprospirales</taxon>
        <taxon>Lewinellaceae</taxon>
        <taxon>Neolewinella</taxon>
    </lineage>
</organism>
<keyword evidence="6" id="KW-1185">Reference proteome</keyword>
<dbReference type="SUPFAM" id="SSF46689">
    <property type="entry name" value="Homeodomain-like"/>
    <property type="match status" value="2"/>
</dbReference>
<keyword evidence="1" id="KW-0805">Transcription regulation</keyword>
<dbReference type="AlphaFoldDB" id="A0A2G0CFB7"/>
<feature type="domain" description="HTH araC/xylS-type" evidence="4">
    <location>
        <begin position="206"/>
        <end position="290"/>
    </location>
</feature>
<dbReference type="GO" id="GO:0003700">
    <property type="term" value="F:DNA-binding transcription factor activity"/>
    <property type="evidence" value="ECO:0007669"/>
    <property type="project" value="InterPro"/>
</dbReference>
<evidence type="ECO:0000256" key="3">
    <source>
        <dbReference type="ARBA" id="ARBA00023163"/>
    </source>
</evidence>
<evidence type="ECO:0000256" key="1">
    <source>
        <dbReference type="ARBA" id="ARBA00023015"/>
    </source>
</evidence>
<protein>
    <recommendedName>
        <fullName evidence="4">HTH araC/xylS-type domain-containing protein</fullName>
    </recommendedName>
</protein>
<proteinExistence type="predicted"/>
<dbReference type="GO" id="GO:0043565">
    <property type="term" value="F:sequence-specific DNA binding"/>
    <property type="evidence" value="ECO:0007669"/>
    <property type="project" value="InterPro"/>
</dbReference>
<dbReference type="Pfam" id="PF12833">
    <property type="entry name" value="HTH_18"/>
    <property type="match status" value="1"/>
</dbReference>
<dbReference type="Gene3D" id="1.10.10.60">
    <property type="entry name" value="Homeodomain-like"/>
    <property type="match status" value="2"/>
</dbReference>
<sequence>MGTPGQGRRHRLRRGVPRILPKFGGPPPHAMIAVSTYRPSPPLAPFVSCYTRGVYNTEARRGAMIEVIPNGCPELIIHLRERHCQLPGGNGLAATPDYMLIGLFRRAFRVHFDEPVPVFTIRFRPEALTSLFQLEGREMLDDFQDSYLLFDKSFHALCDRIRTEPEVTQMIARAEDYLLHRLALRPTRRDYVARSAALMRRCAVCSVADISRQVCISQRQLERQFRRVVGITPKQYLNLLRINRAVEALNRDPNLDLTSVAYDCGYFDQAHFIRDFRRVTGRPPGAYRRGEGNLVALGG</sequence>
<dbReference type="Proteomes" id="UP000226437">
    <property type="component" value="Unassembled WGS sequence"/>
</dbReference>
<reference evidence="5 6" key="1">
    <citation type="submission" date="2017-10" db="EMBL/GenBank/DDBJ databases">
        <title>The draft genome sequence of Lewinella marina KCTC 32374.</title>
        <authorList>
            <person name="Wang K."/>
        </authorList>
    </citation>
    <scope>NUCLEOTIDE SEQUENCE [LARGE SCALE GENOMIC DNA]</scope>
    <source>
        <strain evidence="5 6">MKG-38</strain>
    </source>
</reference>
<keyword evidence="2" id="KW-0238">DNA-binding</keyword>
<evidence type="ECO:0000313" key="6">
    <source>
        <dbReference type="Proteomes" id="UP000226437"/>
    </source>
</evidence>
<comment type="caution">
    <text evidence="5">The sequence shown here is derived from an EMBL/GenBank/DDBJ whole genome shotgun (WGS) entry which is preliminary data.</text>
</comment>
<accession>A0A2G0CFB7</accession>
<dbReference type="SMART" id="SM00342">
    <property type="entry name" value="HTH_ARAC"/>
    <property type="match status" value="1"/>
</dbReference>
<dbReference type="Pfam" id="PF20240">
    <property type="entry name" value="DUF6597"/>
    <property type="match status" value="1"/>
</dbReference>
<evidence type="ECO:0000256" key="2">
    <source>
        <dbReference type="ARBA" id="ARBA00023125"/>
    </source>
</evidence>
<name>A0A2G0CFB7_9BACT</name>
<dbReference type="PROSITE" id="PS00041">
    <property type="entry name" value="HTH_ARAC_FAMILY_1"/>
    <property type="match status" value="1"/>
</dbReference>
<dbReference type="EMBL" id="PDLO01000003">
    <property type="protein sequence ID" value="PHK98669.1"/>
    <property type="molecule type" value="Genomic_DNA"/>
</dbReference>
<dbReference type="InterPro" id="IPR009057">
    <property type="entry name" value="Homeodomain-like_sf"/>
</dbReference>
<dbReference type="InterPro" id="IPR018062">
    <property type="entry name" value="HTH_AraC-typ_CS"/>
</dbReference>
<dbReference type="PROSITE" id="PS01124">
    <property type="entry name" value="HTH_ARAC_FAMILY_2"/>
    <property type="match status" value="1"/>
</dbReference>
<keyword evidence="3" id="KW-0804">Transcription</keyword>
<dbReference type="InterPro" id="IPR046532">
    <property type="entry name" value="DUF6597"/>
</dbReference>
<dbReference type="PANTHER" id="PTHR46796">
    <property type="entry name" value="HTH-TYPE TRANSCRIPTIONAL ACTIVATOR RHAS-RELATED"/>
    <property type="match status" value="1"/>
</dbReference>
<dbReference type="InterPro" id="IPR050204">
    <property type="entry name" value="AraC_XylS_family_regulators"/>
</dbReference>
<evidence type="ECO:0000313" key="5">
    <source>
        <dbReference type="EMBL" id="PHK98669.1"/>
    </source>
</evidence>